<dbReference type="PROSITE" id="PS50305">
    <property type="entry name" value="SIRTUIN"/>
    <property type="match status" value="1"/>
</dbReference>
<feature type="binding site" evidence="2">
    <location>
        <position position="171"/>
    </location>
    <ligand>
        <name>Zn(2+)</name>
        <dbReference type="ChEBI" id="CHEBI:29105"/>
    </ligand>
</feature>
<dbReference type="Gene3D" id="3.40.50.1220">
    <property type="entry name" value="TPP-binding domain"/>
    <property type="match status" value="1"/>
</dbReference>
<dbReference type="InterPro" id="IPR026590">
    <property type="entry name" value="Ssirtuin_cat_dom"/>
</dbReference>
<dbReference type="GO" id="GO:0046872">
    <property type="term" value="F:metal ion binding"/>
    <property type="evidence" value="ECO:0007669"/>
    <property type="project" value="UniProtKB-KW"/>
</dbReference>
<keyword evidence="1" id="KW-0520">NAD</keyword>
<feature type="binding site" evidence="2">
    <location>
        <position position="174"/>
    </location>
    <ligand>
        <name>Zn(2+)</name>
        <dbReference type="ChEBI" id="CHEBI:29105"/>
    </ligand>
</feature>
<reference evidence="4 5" key="1">
    <citation type="submission" date="2016-10" db="EMBL/GenBank/DDBJ databases">
        <authorList>
            <person name="de Groot N.N."/>
        </authorList>
    </citation>
    <scope>NUCLEOTIDE SEQUENCE [LARGE SCALE GENOMIC DNA]</scope>
    <source>
        <strain evidence="4 5">DSM 43019</strain>
    </source>
</reference>
<evidence type="ECO:0000256" key="1">
    <source>
        <dbReference type="ARBA" id="ARBA00023027"/>
    </source>
</evidence>
<accession>A0A1I2DWL3</accession>
<feature type="binding site" evidence="2">
    <location>
        <position position="133"/>
    </location>
    <ligand>
        <name>Zn(2+)</name>
        <dbReference type="ChEBI" id="CHEBI:29105"/>
    </ligand>
</feature>
<keyword evidence="5" id="KW-1185">Reference proteome</keyword>
<dbReference type="InterPro" id="IPR029035">
    <property type="entry name" value="DHS-like_NAD/FAD-binding_dom"/>
</dbReference>
<dbReference type="RefSeq" id="WP_177319651.1">
    <property type="nucleotide sequence ID" value="NZ_BOMT01000034.1"/>
</dbReference>
<comment type="caution">
    <text evidence="2">Lacks conserved residue(s) required for the propagation of feature annotation.</text>
</comment>
<dbReference type="Proteomes" id="UP000199645">
    <property type="component" value="Unassembled WGS sequence"/>
</dbReference>
<evidence type="ECO:0000313" key="5">
    <source>
        <dbReference type="Proteomes" id="UP000199645"/>
    </source>
</evidence>
<gene>
    <name evidence="4" type="ORF">SAMN05421541_10422</name>
</gene>
<evidence type="ECO:0000256" key="2">
    <source>
        <dbReference type="PROSITE-ProRule" id="PRU00236"/>
    </source>
</evidence>
<evidence type="ECO:0000313" key="4">
    <source>
        <dbReference type="EMBL" id="SFE84867.1"/>
    </source>
</evidence>
<name>A0A1I2DWL3_9ACTN</name>
<protein>
    <submittedName>
        <fullName evidence="4">NAD-dependent protein deacetylase, SIR2 family</fullName>
    </submittedName>
</protein>
<keyword evidence="2" id="KW-0479">Metal-binding</keyword>
<keyword evidence="2" id="KW-0862">Zinc</keyword>
<proteinExistence type="predicted"/>
<feature type="binding site" evidence="2">
    <location>
        <position position="137"/>
    </location>
    <ligand>
        <name>Zn(2+)</name>
        <dbReference type="ChEBI" id="CHEBI:29105"/>
    </ligand>
</feature>
<sequence length="283" mass="30828">MNDLTTLRRWIAGADRILVGAGAGLSVAAGYDYGDETRFAELFPALRRRGLRARYQLIGRRLPPPLMWGYWGTHVADIRFGPGGHDVYQRLRELVGDRDHFVTTSNVDGLFARNGFGPERIFTPQGDYARYQCETPCTGQTWDSRPIIDAAVAAYDPATGEVTDPAAIPACPNCGGEVFLNVRKGPEFLIDPYLPAGRRLQQWLSTTGPAQRLLVLDIGSGFNTPGVIRRPMERVAAAHPHGRLVRINPHHPEVPATLAGRALGIAADALDVLSACASPRARA</sequence>
<organism evidence="4 5">
    <name type="scientific">Actinoplanes philippinensis</name>
    <dbReference type="NCBI Taxonomy" id="35752"/>
    <lineage>
        <taxon>Bacteria</taxon>
        <taxon>Bacillati</taxon>
        <taxon>Actinomycetota</taxon>
        <taxon>Actinomycetes</taxon>
        <taxon>Micromonosporales</taxon>
        <taxon>Micromonosporaceae</taxon>
        <taxon>Actinoplanes</taxon>
    </lineage>
</organism>
<dbReference type="STRING" id="35752.SAMN05421541_10422"/>
<evidence type="ECO:0000259" key="3">
    <source>
        <dbReference type="PROSITE" id="PS50305"/>
    </source>
</evidence>
<dbReference type="EMBL" id="FONV01000004">
    <property type="protein sequence ID" value="SFE84867.1"/>
    <property type="molecule type" value="Genomic_DNA"/>
</dbReference>
<feature type="domain" description="Deacetylase sirtuin-type" evidence="3">
    <location>
        <begin position="1"/>
        <end position="283"/>
    </location>
</feature>
<dbReference type="AlphaFoldDB" id="A0A1I2DWL3"/>
<dbReference type="SUPFAM" id="SSF52467">
    <property type="entry name" value="DHS-like NAD/FAD-binding domain"/>
    <property type="match status" value="1"/>
</dbReference>